<dbReference type="HOGENOM" id="CLU_2016698_0_0_1"/>
<keyword evidence="2" id="KW-0472">Membrane</keyword>
<gene>
    <name evidence="3" type="ORF">M422DRAFT_48981</name>
</gene>
<keyword evidence="4" id="KW-1185">Reference proteome</keyword>
<organism evidence="3 4">
    <name type="scientific">Sphaerobolus stellatus (strain SS14)</name>
    <dbReference type="NCBI Taxonomy" id="990650"/>
    <lineage>
        <taxon>Eukaryota</taxon>
        <taxon>Fungi</taxon>
        <taxon>Dikarya</taxon>
        <taxon>Basidiomycota</taxon>
        <taxon>Agaricomycotina</taxon>
        <taxon>Agaricomycetes</taxon>
        <taxon>Phallomycetidae</taxon>
        <taxon>Geastrales</taxon>
        <taxon>Sphaerobolaceae</taxon>
        <taxon>Sphaerobolus</taxon>
    </lineage>
</organism>
<reference evidence="3 4" key="1">
    <citation type="submission" date="2014-06" db="EMBL/GenBank/DDBJ databases">
        <title>Evolutionary Origins and Diversification of the Mycorrhizal Mutualists.</title>
        <authorList>
            <consortium name="DOE Joint Genome Institute"/>
            <consortium name="Mycorrhizal Genomics Consortium"/>
            <person name="Kohler A."/>
            <person name="Kuo A."/>
            <person name="Nagy L.G."/>
            <person name="Floudas D."/>
            <person name="Copeland A."/>
            <person name="Barry K.W."/>
            <person name="Cichocki N."/>
            <person name="Veneault-Fourrey C."/>
            <person name="LaButti K."/>
            <person name="Lindquist E.A."/>
            <person name="Lipzen A."/>
            <person name="Lundell T."/>
            <person name="Morin E."/>
            <person name="Murat C."/>
            <person name="Riley R."/>
            <person name="Ohm R."/>
            <person name="Sun H."/>
            <person name="Tunlid A."/>
            <person name="Henrissat B."/>
            <person name="Grigoriev I.V."/>
            <person name="Hibbett D.S."/>
            <person name="Martin F."/>
        </authorList>
    </citation>
    <scope>NUCLEOTIDE SEQUENCE [LARGE SCALE GENOMIC DNA]</scope>
    <source>
        <strain evidence="3 4">SS14</strain>
    </source>
</reference>
<evidence type="ECO:0000256" key="1">
    <source>
        <dbReference type="SAM" id="MobiDB-lite"/>
    </source>
</evidence>
<feature type="compositionally biased region" description="Basic and acidic residues" evidence="1">
    <location>
        <begin position="97"/>
        <end position="106"/>
    </location>
</feature>
<evidence type="ECO:0000256" key="2">
    <source>
        <dbReference type="SAM" id="Phobius"/>
    </source>
</evidence>
<name>A0A0C9VHU5_SPHS4</name>
<dbReference type="EMBL" id="KN837140">
    <property type="protein sequence ID" value="KIJ40977.1"/>
    <property type="molecule type" value="Genomic_DNA"/>
</dbReference>
<feature type="region of interest" description="Disordered" evidence="1">
    <location>
        <begin position="96"/>
        <end position="123"/>
    </location>
</feature>
<keyword evidence="2" id="KW-0812">Transmembrane</keyword>
<sequence>MKHELNFTQLFLPCPTKGEVALEKIFEGFGAGAALFLTLAIGTLGLMWLVQKCLDRTVKSRKEDHIIVNEPIPEELYSETATRDSDLELQRLLSAKGKREDERRDSVSTARSDIYISGKEMEE</sequence>
<evidence type="ECO:0000313" key="3">
    <source>
        <dbReference type="EMBL" id="KIJ40977.1"/>
    </source>
</evidence>
<accession>A0A0C9VHU5</accession>
<protein>
    <submittedName>
        <fullName evidence="3">Uncharacterized protein</fullName>
    </submittedName>
</protein>
<dbReference type="AlphaFoldDB" id="A0A0C9VHU5"/>
<keyword evidence="2" id="KW-1133">Transmembrane helix</keyword>
<dbReference type="Proteomes" id="UP000054279">
    <property type="component" value="Unassembled WGS sequence"/>
</dbReference>
<proteinExistence type="predicted"/>
<feature type="transmembrane region" description="Helical" evidence="2">
    <location>
        <begin position="29"/>
        <end position="50"/>
    </location>
</feature>
<evidence type="ECO:0000313" key="4">
    <source>
        <dbReference type="Proteomes" id="UP000054279"/>
    </source>
</evidence>